<comment type="caution">
    <text evidence="1">The sequence shown here is derived from an EMBL/GenBank/DDBJ whole genome shotgun (WGS) entry which is preliminary data.</text>
</comment>
<dbReference type="SUPFAM" id="SSF53474">
    <property type="entry name" value="alpha/beta-Hydrolases"/>
    <property type="match status" value="1"/>
</dbReference>
<dbReference type="AlphaFoldDB" id="A0A1Y1YI52"/>
<organism evidence="1 2">
    <name type="scientific">Neocallimastix californiae</name>
    <dbReference type="NCBI Taxonomy" id="1754190"/>
    <lineage>
        <taxon>Eukaryota</taxon>
        <taxon>Fungi</taxon>
        <taxon>Fungi incertae sedis</taxon>
        <taxon>Chytridiomycota</taxon>
        <taxon>Chytridiomycota incertae sedis</taxon>
        <taxon>Neocallimastigomycetes</taxon>
        <taxon>Neocallimastigales</taxon>
        <taxon>Neocallimastigaceae</taxon>
        <taxon>Neocallimastix</taxon>
    </lineage>
</organism>
<dbReference type="InterPro" id="IPR029058">
    <property type="entry name" value="AB_hydrolase_fold"/>
</dbReference>
<evidence type="ECO:0000313" key="2">
    <source>
        <dbReference type="Proteomes" id="UP000193920"/>
    </source>
</evidence>
<keyword evidence="2" id="KW-1185">Reference proteome</keyword>
<accession>A0A1Y1YI52</accession>
<dbReference type="STRING" id="1754190.A0A1Y1YI52"/>
<gene>
    <name evidence="1" type="ORF">LY90DRAFT_709593</name>
</gene>
<dbReference type="GO" id="GO:0016787">
    <property type="term" value="F:hydrolase activity"/>
    <property type="evidence" value="ECO:0007669"/>
    <property type="project" value="UniProtKB-KW"/>
</dbReference>
<protein>
    <submittedName>
        <fullName evidence="1">Alpha/beta-hydrolase</fullName>
    </submittedName>
</protein>
<dbReference type="Pfam" id="PF00756">
    <property type="entry name" value="Esterase"/>
    <property type="match status" value="1"/>
</dbReference>
<dbReference type="PANTHER" id="PTHR48098">
    <property type="entry name" value="ENTEROCHELIN ESTERASE-RELATED"/>
    <property type="match status" value="1"/>
</dbReference>
<dbReference type="EMBL" id="MCOG01000585">
    <property type="protein sequence ID" value="ORX97692.1"/>
    <property type="molecule type" value="Genomic_DNA"/>
</dbReference>
<name>A0A1Y1YI52_9FUNG</name>
<proteinExistence type="predicted"/>
<keyword evidence="1" id="KW-0378">Hydrolase</keyword>
<dbReference type="InterPro" id="IPR050583">
    <property type="entry name" value="Mycobacterial_A85_antigen"/>
</dbReference>
<reference evidence="1 2" key="1">
    <citation type="submission" date="2016-08" db="EMBL/GenBank/DDBJ databases">
        <title>A Parts List for Fungal Cellulosomes Revealed by Comparative Genomics.</title>
        <authorList>
            <consortium name="DOE Joint Genome Institute"/>
            <person name="Haitjema C.H."/>
            <person name="Gilmore S.P."/>
            <person name="Henske J.K."/>
            <person name="Solomon K.V."/>
            <person name="De Groot R."/>
            <person name="Kuo A."/>
            <person name="Mondo S.J."/>
            <person name="Salamov A.A."/>
            <person name="Labutti K."/>
            <person name="Zhao Z."/>
            <person name="Chiniquy J."/>
            <person name="Barry K."/>
            <person name="Brewer H.M."/>
            <person name="Purvine S.O."/>
            <person name="Wright A.T."/>
            <person name="Boxma B."/>
            <person name="Van Alen T."/>
            <person name="Hackstein J.H."/>
            <person name="Baker S.E."/>
            <person name="Grigoriev I.V."/>
            <person name="O'Malley M.A."/>
        </authorList>
    </citation>
    <scope>NUCLEOTIDE SEQUENCE [LARGE SCALE GENOMIC DNA]</scope>
    <source>
        <strain evidence="1 2">G1</strain>
    </source>
</reference>
<sequence length="288" mass="32694">MELAKNYLKKINITKQCPINLLMRQAGVSYGSIIRDKYYSNTIKDIKPLTLILPDDYKENKTYPVLYLLHGLFSNEETLLEDGYNADNILFNLIHEQKAKNMILALPNQYTPVNGKYFTPAFDQKHYDGYDNFINDLVNDIMPFMEKNYPIAKGRDNTAISGFSMGGRNSLYIGYTRPDLFGYVGAFSPAPGVTPGRDIYNELKGLLKEKELRVKDDKLTPKVSLISGGTNDFIVGNTPEKYHKILEANKQPHVWYSIPGADHDTDAFTSGFFNFVTSIFGILNKKKD</sequence>
<dbReference type="Proteomes" id="UP000193920">
    <property type="component" value="Unassembled WGS sequence"/>
</dbReference>
<dbReference type="InterPro" id="IPR000801">
    <property type="entry name" value="Esterase-like"/>
</dbReference>
<dbReference type="OrthoDB" id="2107086at2759"/>
<evidence type="ECO:0000313" key="1">
    <source>
        <dbReference type="EMBL" id="ORX97692.1"/>
    </source>
</evidence>
<dbReference type="Gene3D" id="3.40.50.1820">
    <property type="entry name" value="alpha/beta hydrolase"/>
    <property type="match status" value="1"/>
</dbReference>